<dbReference type="RefSeq" id="XP_028998616.1">
    <property type="nucleotide sequence ID" value="XM_029142783.3"/>
</dbReference>
<feature type="compositionally biased region" description="Low complexity" evidence="1">
    <location>
        <begin position="659"/>
        <end position="684"/>
    </location>
</feature>
<feature type="region of interest" description="Disordered" evidence="1">
    <location>
        <begin position="476"/>
        <end position="760"/>
    </location>
</feature>
<feature type="region of interest" description="Disordered" evidence="1">
    <location>
        <begin position="174"/>
        <end position="193"/>
    </location>
</feature>
<proteinExistence type="predicted"/>
<organism evidence="3 5">
    <name type="scientific">Betta splendens</name>
    <name type="common">Siamese fighting fish</name>
    <dbReference type="NCBI Taxonomy" id="158456"/>
    <lineage>
        <taxon>Eukaryota</taxon>
        <taxon>Metazoa</taxon>
        <taxon>Chordata</taxon>
        <taxon>Craniata</taxon>
        <taxon>Vertebrata</taxon>
        <taxon>Euteleostomi</taxon>
        <taxon>Actinopterygii</taxon>
        <taxon>Neopterygii</taxon>
        <taxon>Teleostei</taxon>
        <taxon>Neoteleostei</taxon>
        <taxon>Acanthomorphata</taxon>
        <taxon>Anabantaria</taxon>
        <taxon>Anabantiformes</taxon>
        <taxon>Anabantoidei</taxon>
        <taxon>Osphronemidae</taxon>
        <taxon>Betta</taxon>
    </lineage>
</organism>
<evidence type="ECO:0000313" key="3">
    <source>
        <dbReference type="Proteomes" id="UP000515150"/>
    </source>
</evidence>
<dbReference type="Proteomes" id="UP000515150">
    <property type="component" value="Chromosome 2"/>
</dbReference>
<feature type="compositionally biased region" description="Basic and acidic residues" evidence="1">
    <location>
        <begin position="607"/>
        <end position="626"/>
    </location>
</feature>
<dbReference type="InterPro" id="IPR019025">
    <property type="entry name" value="Cordon-bleu_ubiquitin_domain"/>
</dbReference>
<dbReference type="KEGG" id="bspl:114851170"/>
<dbReference type="Pfam" id="PF09469">
    <property type="entry name" value="Cobl"/>
    <property type="match status" value="1"/>
</dbReference>
<reference evidence="4 5" key="1">
    <citation type="submission" date="2025-04" db="UniProtKB">
        <authorList>
            <consortium name="RefSeq"/>
        </authorList>
    </citation>
    <scope>IDENTIFICATION</scope>
</reference>
<evidence type="ECO:0000313" key="5">
    <source>
        <dbReference type="RefSeq" id="XP_028998617.1"/>
    </source>
</evidence>
<feature type="compositionally biased region" description="Polar residues" evidence="1">
    <location>
        <begin position="522"/>
        <end position="540"/>
    </location>
</feature>
<dbReference type="PANTHER" id="PTHR21557">
    <property type="entry name" value="CORDON-BLEU"/>
    <property type="match status" value="1"/>
</dbReference>
<dbReference type="GeneTree" id="ENSGT00530000063608"/>
<evidence type="ECO:0000313" key="4">
    <source>
        <dbReference type="RefSeq" id="XP_028998616.1"/>
    </source>
</evidence>
<name>A0A6P7LXI3_BETSP</name>
<dbReference type="Gene3D" id="3.10.20.90">
    <property type="entry name" value="Phosphatidylinositol 3-kinase Catalytic Subunit, Chain A, domain 1"/>
    <property type="match status" value="1"/>
</dbReference>
<feature type="region of interest" description="Disordered" evidence="1">
    <location>
        <begin position="340"/>
        <end position="366"/>
    </location>
</feature>
<dbReference type="GeneID" id="114851170"/>
<evidence type="ECO:0000256" key="1">
    <source>
        <dbReference type="SAM" id="MobiDB-lite"/>
    </source>
</evidence>
<dbReference type="AlphaFoldDB" id="A0A6P7LXI3"/>
<evidence type="ECO:0000259" key="2">
    <source>
        <dbReference type="Pfam" id="PF09469"/>
    </source>
</evidence>
<sequence length="760" mass="82095">MDEPGNPLDRDLSLCVVLPGGLERKALVHGSKPVMDLLVTLCASYHLNPSDYTVEVLSTNKNNISFKPNSPIGSLEAEKIVLKPKGVEEKLVAPYMPEATVRLLINYNKSHKAVVRVNPKVPLEMLLPVVCDKCEFKVETTVLLRDCRSSEPLDMNKTLTDHGLREVFARDTAVKEPEHHHPHHTIDQAVTPREFMSPAPLEDVPKKEKKQKENTGFLSLFRRKKKKNGLERAGSAPASPGGSKPLSVSTMERTLSSCNHVQAELPKKRRAPQPPMGASLSVPNNLGTCHLRGTQRSAESRLRSTKRRAPPPPGANPHQEPHEDTPVKGTVASLNALEELRESDESDSHSPSACFSSSTCPSKVRSSSCSARSSLAHLADPYLPSFRGADISDARCALATILTSSISKGMLVKRLRNSATLPKLHNSSSLVSVTQQWPDNGVCAGHESILNSKLPTEPEWDDPVERKVMTTFKVVPCKKQQSQDPELDLDASDQCQSPMEDKQSEGENNPTAAEEDLCSALGSESETSSPEVQTPDSPDSTLPALISASEERLALPPPEDADERQKTKEEDESEVTAEMTPAAPGDPPGAVRIDSDQSEVPPSPSEESDHSGSDADDKEDEERLVSEEEQGGDRFPPPPPPVFFNEAVDVMEQEEDRAATASSRSPTADTPALSSPHPSSPACSRQSEGPSVDQDPARSAAAPELPDKTSAAPSRFAEAVALAVQRSRLQSQGKALDQPAPGEPHGTVPSAHRSTYQHGA</sequence>
<protein>
    <submittedName>
        <fullName evidence="4 5">Cordon-bleu protein-like 1</fullName>
    </submittedName>
</protein>
<feature type="region of interest" description="Disordered" evidence="1">
    <location>
        <begin position="198"/>
        <end position="252"/>
    </location>
</feature>
<dbReference type="GO" id="GO:0003785">
    <property type="term" value="F:actin monomer binding"/>
    <property type="evidence" value="ECO:0007669"/>
    <property type="project" value="InterPro"/>
</dbReference>
<accession>A0A6P7LXI3</accession>
<dbReference type="PANTHER" id="PTHR21557:SF2">
    <property type="entry name" value="CORDON-BLEU PROTEIN-LIKE 1"/>
    <property type="match status" value="1"/>
</dbReference>
<dbReference type="InterPro" id="IPR039895">
    <property type="entry name" value="COBL-like"/>
</dbReference>
<keyword evidence="3" id="KW-1185">Reference proteome</keyword>
<feature type="compositionally biased region" description="Low complexity" evidence="1">
    <location>
        <begin position="356"/>
        <end position="366"/>
    </location>
</feature>
<feature type="domain" description="Cordon-bleu ubiquitin-like" evidence="2">
    <location>
        <begin position="93"/>
        <end position="173"/>
    </location>
</feature>
<gene>
    <name evidence="4 5" type="primary">LOC114851170</name>
</gene>
<feature type="compositionally biased region" description="Basic and acidic residues" evidence="1">
    <location>
        <begin position="203"/>
        <end position="213"/>
    </location>
</feature>
<dbReference type="RefSeq" id="XP_028998617.1">
    <property type="nucleotide sequence ID" value="XM_029142784.3"/>
</dbReference>
<dbReference type="OrthoDB" id="8882621at2759"/>
<feature type="region of interest" description="Disordered" evidence="1">
    <location>
        <begin position="264"/>
        <end position="327"/>
    </location>
</feature>